<dbReference type="Gene3D" id="1.20.1250.20">
    <property type="entry name" value="MFS general substrate transporter like domains"/>
    <property type="match status" value="1"/>
</dbReference>
<gene>
    <name evidence="7" type="ORF">NXS10_02795</name>
</gene>
<protein>
    <submittedName>
        <fullName evidence="7">MFS transporter</fullName>
    </submittedName>
</protein>
<feature type="transmembrane region" description="Helical" evidence="6">
    <location>
        <begin position="232"/>
        <end position="253"/>
    </location>
</feature>
<evidence type="ECO:0000313" key="8">
    <source>
        <dbReference type="Proteomes" id="UP001206548"/>
    </source>
</evidence>
<evidence type="ECO:0000256" key="5">
    <source>
        <dbReference type="ARBA" id="ARBA00023136"/>
    </source>
</evidence>
<evidence type="ECO:0000256" key="4">
    <source>
        <dbReference type="ARBA" id="ARBA00022989"/>
    </source>
</evidence>
<feature type="transmembrane region" description="Helical" evidence="6">
    <location>
        <begin position="7"/>
        <end position="27"/>
    </location>
</feature>
<keyword evidence="5 6" id="KW-0472">Membrane</keyword>
<keyword evidence="8" id="KW-1185">Reference proteome</keyword>
<comment type="subcellular location">
    <subcellularLocation>
        <location evidence="1">Cell membrane</location>
        <topology evidence="1">Multi-pass membrane protein</topology>
    </subcellularLocation>
</comment>
<evidence type="ECO:0000256" key="6">
    <source>
        <dbReference type="SAM" id="Phobius"/>
    </source>
</evidence>
<comment type="caution">
    <text evidence="7">The sequence shown here is derived from an EMBL/GenBank/DDBJ whole genome shotgun (WGS) entry which is preliminary data.</text>
</comment>
<proteinExistence type="predicted"/>
<dbReference type="SUPFAM" id="SSF103473">
    <property type="entry name" value="MFS general substrate transporter"/>
    <property type="match status" value="1"/>
</dbReference>
<evidence type="ECO:0000256" key="2">
    <source>
        <dbReference type="ARBA" id="ARBA00022475"/>
    </source>
</evidence>
<dbReference type="InterPro" id="IPR011701">
    <property type="entry name" value="MFS"/>
</dbReference>
<name>A0ABT2F5Z3_9STRE</name>
<organism evidence="7 8">
    <name type="scientific">Streptococcus sciuri</name>
    <dbReference type="NCBI Taxonomy" id="2973939"/>
    <lineage>
        <taxon>Bacteria</taxon>
        <taxon>Bacillati</taxon>
        <taxon>Bacillota</taxon>
        <taxon>Bacilli</taxon>
        <taxon>Lactobacillales</taxon>
        <taxon>Streptococcaceae</taxon>
        <taxon>Streptococcus</taxon>
    </lineage>
</organism>
<reference evidence="7 8" key="1">
    <citation type="journal article" date="2023" name="Int. J. Syst. Evol. Microbiol.">
        <title>Streptococcus sciuri sp. nov., Staphylococcus marylandisciuri sp. nov. and Staphylococcus americanisciuri sp. nov., isolated from faeces of eastern grey squirrel (Sciurus carolinensis).</title>
        <authorList>
            <person name="Volokhov D.V."/>
            <person name="Zagorodnyaya T.A."/>
            <person name="Furtak V.A."/>
            <person name="Nattanmai G."/>
            <person name="Randall L."/>
            <person name="Jose S."/>
            <person name="Gao Y."/>
            <person name="Eisenberg T."/>
            <person name="Delmonte P."/>
            <person name="Blom J."/>
            <person name="Mitchell K.K."/>
        </authorList>
    </citation>
    <scope>NUCLEOTIDE SEQUENCE [LARGE SCALE GENOMIC DNA]</scope>
    <source>
        <strain evidence="7 8">SQ9-PEA</strain>
    </source>
</reference>
<feature type="transmembrane region" description="Helical" evidence="6">
    <location>
        <begin position="265"/>
        <end position="293"/>
    </location>
</feature>
<feature type="transmembrane region" description="Helical" evidence="6">
    <location>
        <begin position="207"/>
        <end position="226"/>
    </location>
</feature>
<accession>A0ABT2F5Z3</accession>
<evidence type="ECO:0000313" key="7">
    <source>
        <dbReference type="EMBL" id="MCS4487900.1"/>
    </source>
</evidence>
<feature type="transmembrane region" description="Helical" evidence="6">
    <location>
        <begin position="144"/>
        <end position="166"/>
    </location>
</feature>
<evidence type="ECO:0000256" key="3">
    <source>
        <dbReference type="ARBA" id="ARBA00022692"/>
    </source>
</evidence>
<dbReference type="PANTHER" id="PTHR23513:SF6">
    <property type="entry name" value="MAJOR FACILITATOR SUPERFAMILY ASSOCIATED DOMAIN-CONTAINING PROTEIN"/>
    <property type="match status" value="1"/>
</dbReference>
<feature type="transmembrane region" description="Helical" evidence="6">
    <location>
        <begin position="172"/>
        <end position="195"/>
    </location>
</feature>
<keyword evidence="3 6" id="KW-0812">Transmembrane</keyword>
<evidence type="ECO:0000256" key="1">
    <source>
        <dbReference type="ARBA" id="ARBA00004651"/>
    </source>
</evidence>
<feature type="transmembrane region" description="Helical" evidence="6">
    <location>
        <begin position="80"/>
        <end position="104"/>
    </location>
</feature>
<feature type="transmembrane region" description="Helical" evidence="6">
    <location>
        <begin position="299"/>
        <end position="315"/>
    </location>
</feature>
<sequence>MYLSAGFILRFSPSLWIILIISILNLLSDLLGQYENALYLPIEIQLISEEDREKIFASTQSISAIADILFKLSGAVLITWISYHTLAFMNAFIFLICALIMLVIRSKLQKVSNDDITIEETESLKESIQLALKEIFRVPLLKNFLMIIMVINGLFSIITPLTVTMISQYQQFVIINNATTIALVSTILIISNIIGNISGATILGNRTLESCIIIATLCLPLLFLSFLLQNIWLYSFILFSLGFLSGSINPKFYAFILNNLSQEKIGILTGSISTIFQIGTLIIQLSFTTLILIISFKNIIYIYLFLSIILMITTLKKHF</sequence>
<dbReference type="Pfam" id="PF07690">
    <property type="entry name" value="MFS_1"/>
    <property type="match status" value="1"/>
</dbReference>
<keyword evidence="4 6" id="KW-1133">Transmembrane helix</keyword>
<dbReference type="InterPro" id="IPR036259">
    <property type="entry name" value="MFS_trans_sf"/>
</dbReference>
<dbReference type="Proteomes" id="UP001206548">
    <property type="component" value="Unassembled WGS sequence"/>
</dbReference>
<keyword evidence="2" id="KW-1003">Cell membrane</keyword>
<dbReference type="EMBL" id="JANUXX010000002">
    <property type="protein sequence ID" value="MCS4487900.1"/>
    <property type="molecule type" value="Genomic_DNA"/>
</dbReference>
<dbReference type="PANTHER" id="PTHR23513">
    <property type="entry name" value="INTEGRAL MEMBRANE EFFLUX PROTEIN-RELATED"/>
    <property type="match status" value="1"/>
</dbReference>